<evidence type="ECO:0000256" key="1">
    <source>
        <dbReference type="ARBA" id="ARBA00004533"/>
    </source>
</evidence>
<evidence type="ECO:0000256" key="3">
    <source>
        <dbReference type="ARBA" id="ARBA00022448"/>
    </source>
</evidence>
<evidence type="ECO:0000256" key="7">
    <source>
        <dbReference type="ARBA" id="ARBA00022927"/>
    </source>
</evidence>
<evidence type="ECO:0000256" key="10">
    <source>
        <dbReference type="SAM" id="Phobius"/>
    </source>
</evidence>
<dbReference type="InterPro" id="IPR005628">
    <property type="entry name" value="GspK"/>
</dbReference>
<keyword evidence="4" id="KW-1003">Cell membrane</keyword>
<evidence type="ECO:0000313" key="12">
    <source>
        <dbReference type="EMBL" id="NJB68649.1"/>
    </source>
</evidence>
<dbReference type="PANTHER" id="PTHR38831:SF2">
    <property type="entry name" value="TYPE II SECRETION SYSTEM PROTEIN K"/>
    <property type="match status" value="1"/>
</dbReference>
<dbReference type="GO" id="GO:0005886">
    <property type="term" value="C:plasma membrane"/>
    <property type="evidence" value="ECO:0007669"/>
    <property type="project" value="UniProtKB-SubCell"/>
</dbReference>
<evidence type="ECO:0000256" key="9">
    <source>
        <dbReference type="ARBA" id="ARBA00023136"/>
    </source>
</evidence>
<dbReference type="Pfam" id="PF21687">
    <property type="entry name" value="T2SSK_1st"/>
    <property type="match status" value="1"/>
</dbReference>
<dbReference type="InterPro" id="IPR049031">
    <property type="entry name" value="T2SSK_SAM-like_1st"/>
</dbReference>
<organism evidence="12 13">
    <name type="scientific">Desulfobaculum xiamenense</name>
    <dbReference type="NCBI Taxonomy" id="995050"/>
    <lineage>
        <taxon>Bacteria</taxon>
        <taxon>Pseudomonadati</taxon>
        <taxon>Thermodesulfobacteriota</taxon>
        <taxon>Desulfovibrionia</taxon>
        <taxon>Desulfovibrionales</taxon>
        <taxon>Desulfovibrionaceae</taxon>
        <taxon>Desulfobaculum</taxon>
    </lineage>
</organism>
<keyword evidence="5" id="KW-0997">Cell inner membrane</keyword>
<keyword evidence="13" id="KW-1185">Reference proteome</keyword>
<evidence type="ECO:0000313" key="13">
    <source>
        <dbReference type="Proteomes" id="UP000580856"/>
    </source>
</evidence>
<evidence type="ECO:0000259" key="11">
    <source>
        <dbReference type="Pfam" id="PF21687"/>
    </source>
</evidence>
<dbReference type="PANTHER" id="PTHR38831">
    <property type="entry name" value="TYPE II SECRETION SYSTEM PROTEIN K"/>
    <property type="match status" value="1"/>
</dbReference>
<keyword evidence="3" id="KW-0813">Transport</keyword>
<keyword evidence="6 10" id="KW-0812">Transmembrane</keyword>
<dbReference type="RefSeq" id="WP_167941696.1">
    <property type="nucleotide sequence ID" value="NZ_JAATJA010000002.1"/>
</dbReference>
<keyword evidence="8 10" id="KW-1133">Transmembrane helix</keyword>
<gene>
    <name evidence="12" type="ORF">GGQ74_002322</name>
</gene>
<dbReference type="EMBL" id="JAATJA010000002">
    <property type="protein sequence ID" value="NJB68649.1"/>
    <property type="molecule type" value="Genomic_DNA"/>
</dbReference>
<dbReference type="GO" id="GO:0009306">
    <property type="term" value="P:protein secretion"/>
    <property type="evidence" value="ECO:0007669"/>
    <property type="project" value="InterPro"/>
</dbReference>
<reference evidence="12 13" key="1">
    <citation type="submission" date="2020-03" db="EMBL/GenBank/DDBJ databases">
        <title>Genomic Encyclopedia of Type Strains, Phase IV (KMG-IV): sequencing the most valuable type-strain genomes for metagenomic binning, comparative biology and taxonomic classification.</title>
        <authorList>
            <person name="Goeker M."/>
        </authorList>
    </citation>
    <scope>NUCLEOTIDE SEQUENCE [LARGE SCALE GENOMIC DNA]</scope>
    <source>
        <strain evidence="12 13">DSM 24233</strain>
    </source>
</reference>
<feature type="domain" description="T2SS protein K first SAM-like" evidence="11">
    <location>
        <begin position="104"/>
        <end position="214"/>
    </location>
</feature>
<dbReference type="AlphaFoldDB" id="A0A846QVI4"/>
<dbReference type="InterPro" id="IPR038072">
    <property type="entry name" value="GspK_central_sf"/>
</dbReference>
<accession>A0A846QVI4</accession>
<sequence>MTGCPTKHPAPCGQRGAVLVLVLICMLALAAFVLGALDNAFRQAREPALLTKEYRTDMLAAAGLTAAIEWLGHDDVSGADTPLDDWASTWTGPGLTVRITPCNARLNLNWALMGENATIAGEEALAASARVKRAIETLTNDAKLPDFAMDNLLDWMDADTTAERLHGGEKSAYSSTGKPYTPRNALLPRPEEMLLVRGFENADVRWLRDNFTVWGEKDPAININFAPASVMKAFLPELESVIPNLVAYRQRTGILSPSDLMNDDIGLSREEFLAIDQYVTVGSGTFQVDIEAELEGWYQHMRCIVGRTNTRVTLISADLLENRLRD</sequence>
<dbReference type="Gene3D" id="1.10.40.60">
    <property type="entry name" value="EpsJ-like"/>
    <property type="match status" value="2"/>
</dbReference>
<evidence type="ECO:0000256" key="6">
    <source>
        <dbReference type="ARBA" id="ARBA00022692"/>
    </source>
</evidence>
<dbReference type="PIRSF" id="PIRSF002786">
    <property type="entry name" value="XcpX"/>
    <property type="match status" value="1"/>
</dbReference>
<evidence type="ECO:0000256" key="5">
    <source>
        <dbReference type="ARBA" id="ARBA00022519"/>
    </source>
</evidence>
<comment type="caution">
    <text evidence="12">The sequence shown here is derived from an EMBL/GenBank/DDBJ whole genome shotgun (WGS) entry which is preliminary data.</text>
</comment>
<keyword evidence="9 10" id="KW-0472">Membrane</keyword>
<proteinExistence type="inferred from homology"/>
<evidence type="ECO:0000256" key="4">
    <source>
        <dbReference type="ARBA" id="ARBA00022475"/>
    </source>
</evidence>
<comment type="similarity">
    <text evidence="2">Belongs to the GSP K family.</text>
</comment>
<comment type="subcellular location">
    <subcellularLocation>
        <location evidence="1">Cell inner membrane</location>
    </subcellularLocation>
</comment>
<dbReference type="Gene3D" id="3.30.1300.30">
    <property type="entry name" value="GSPII I/J protein-like"/>
    <property type="match status" value="1"/>
</dbReference>
<name>A0A846QVI4_9BACT</name>
<evidence type="ECO:0000256" key="2">
    <source>
        <dbReference type="ARBA" id="ARBA00007246"/>
    </source>
</evidence>
<dbReference type="Proteomes" id="UP000580856">
    <property type="component" value="Unassembled WGS sequence"/>
</dbReference>
<protein>
    <submittedName>
        <fullName evidence="12">Type II secretory pathway component PulK</fullName>
    </submittedName>
</protein>
<keyword evidence="7" id="KW-0653">Protein transport</keyword>
<dbReference type="SUPFAM" id="SSF158544">
    <property type="entry name" value="GspK insert domain-like"/>
    <property type="match status" value="1"/>
</dbReference>
<feature type="transmembrane region" description="Helical" evidence="10">
    <location>
        <begin position="16"/>
        <end position="37"/>
    </location>
</feature>
<evidence type="ECO:0000256" key="8">
    <source>
        <dbReference type="ARBA" id="ARBA00022989"/>
    </source>
</evidence>